<dbReference type="SMART" id="SM00228">
    <property type="entry name" value="PDZ"/>
    <property type="match status" value="1"/>
</dbReference>
<gene>
    <name evidence="4 5" type="primary">PDZD9</name>
</gene>
<dbReference type="KEGG" id="gsh:117369087"/>
<dbReference type="GeneID" id="117369087"/>
<dbReference type="InterPro" id="IPR039179">
    <property type="entry name" value="PDZD9"/>
</dbReference>
<dbReference type="PROSITE" id="PS50106">
    <property type="entry name" value="PDZ"/>
    <property type="match status" value="1"/>
</dbReference>
<dbReference type="AlphaFoldDB" id="A0A6P8SJH5"/>
<feature type="compositionally biased region" description="Polar residues" evidence="1">
    <location>
        <begin position="1"/>
        <end position="17"/>
    </location>
</feature>
<organism evidence="3 5">
    <name type="scientific">Geotrypetes seraphini</name>
    <name type="common">Gaboon caecilian</name>
    <name type="synonym">Caecilia seraphini</name>
    <dbReference type="NCBI Taxonomy" id="260995"/>
    <lineage>
        <taxon>Eukaryota</taxon>
        <taxon>Metazoa</taxon>
        <taxon>Chordata</taxon>
        <taxon>Craniata</taxon>
        <taxon>Vertebrata</taxon>
        <taxon>Euteleostomi</taxon>
        <taxon>Amphibia</taxon>
        <taxon>Gymnophiona</taxon>
        <taxon>Geotrypetes</taxon>
    </lineage>
</organism>
<dbReference type="InterPro" id="IPR001478">
    <property type="entry name" value="PDZ"/>
</dbReference>
<dbReference type="SUPFAM" id="SSF50156">
    <property type="entry name" value="PDZ domain-like"/>
    <property type="match status" value="1"/>
</dbReference>
<sequence length="295" mass="32741">MSGGSNNAQLPGSSQDTDAYPAEVSPGVSTEEKTSEHTLSATLKTNLRMGSRGLGLVIIKNGPYIQIANLVEKGSAARNGRLKPGDILVKIGHANVLGYTLREVRKLLQDIPIGTELQIMVYRDLVDVPPEWQNVDLLPEIKFPVAPRDPSVIEAEAYESDKTSSDDDDEDDDDDDLNFDTNFRQFMAAKSFWNDSTMELPPISKAWHAFKKSIRVLTVGSDIGCDVIIHRTLKTECTIDFDRFYLTCTSPYWTMVRDDIDSTSSSSFSDGFWLEDCATDLNKSSSQSSLHNMDD</sequence>
<evidence type="ECO:0000256" key="1">
    <source>
        <dbReference type="SAM" id="MobiDB-lite"/>
    </source>
</evidence>
<evidence type="ECO:0000313" key="3">
    <source>
        <dbReference type="Proteomes" id="UP000515159"/>
    </source>
</evidence>
<accession>A0A6P8SJH5</accession>
<dbReference type="Pfam" id="PF00595">
    <property type="entry name" value="PDZ"/>
    <property type="match status" value="1"/>
</dbReference>
<feature type="domain" description="PDZ" evidence="2">
    <location>
        <begin position="44"/>
        <end position="123"/>
    </location>
</feature>
<dbReference type="PANTHER" id="PTHR22698:SF1">
    <property type="entry name" value="PDZ DOMAIN-CONTAINING PROTEIN 9"/>
    <property type="match status" value="1"/>
</dbReference>
<evidence type="ECO:0000259" key="2">
    <source>
        <dbReference type="PROSITE" id="PS50106"/>
    </source>
</evidence>
<dbReference type="CTD" id="255762"/>
<reference evidence="4 5" key="1">
    <citation type="submission" date="2025-04" db="UniProtKB">
        <authorList>
            <consortium name="RefSeq"/>
        </authorList>
    </citation>
    <scope>IDENTIFICATION</scope>
</reference>
<protein>
    <submittedName>
        <fullName evidence="4 5">PDZ domain-containing protein 9 isoform X1</fullName>
    </submittedName>
</protein>
<dbReference type="PANTHER" id="PTHR22698">
    <property type="entry name" value="PDZ DOMAIN-CONTAINING PROTEIN 9"/>
    <property type="match status" value="1"/>
</dbReference>
<evidence type="ECO:0000313" key="4">
    <source>
        <dbReference type="RefSeq" id="XP_033818948.1"/>
    </source>
</evidence>
<dbReference type="RefSeq" id="XP_033818948.1">
    <property type="nucleotide sequence ID" value="XM_033963057.1"/>
</dbReference>
<evidence type="ECO:0000313" key="5">
    <source>
        <dbReference type="RefSeq" id="XP_033818949.1"/>
    </source>
</evidence>
<dbReference type="OrthoDB" id="9900486at2759"/>
<dbReference type="RefSeq" id="XP_033818949.1">
    <property type="nucleotide sequence ID" value="XM_033963058.1"/>
</dbReference>
<proteinExistence type="predicted"/>
<dbReference type="InterPro" id="IPR036034">
    <property type="entry name" value="PDZ_sf"/>
</dbReference>
<dbReference type="Proteomes" id="UP000515159">
    <property type="component" value="Chromosome 11"/>
</dbReference>
<name>A0A6P8SJH5_GEOSA</name>
<dbReference type="Gene3D" id="2.30.42.10">
    <property type="match status" value="1"/>
</dbReference>
<keyword evidence="3" id="KW-1185">Reference proteome</keyword>
<feature type="region of interest" description="Disordered" evidence="1">
    <location>
        <begin position="1"/>
        <end position="39"/>
    </location>
</feature>